<dbReference type="InterPro" id="IPR009080">
    <property type="entry name" value="tRNAsynth_Ia_anticodon-bd"/>
</dbReference>
<gene>
    <name evidence="14" type="ORF">FIV53_01980</name>
</gene>
<dbReference type="Gene3D" id="3.10.20.590">
    <property type="match status" value="1"/>
</dbReference>
<keyword evidence="15" id="KW-1185">Reference proteome</keyword>
<feature type="domain" description="Aminoacyl-tRNA synthetase class Ia" evidence="12">
    <location>
        <begin position="12"/>
        <end position="232"/>
    </location>
</feature>
<keyword evidence="5 11" id="KW-0547">Nucleotide-binding</keyword>
<dbReference type="InterPro" id="IPR001412">
    <property type="entry name" value="aa-tRNA-synth_I_CS"/>
</dbReference>
<dbReference type="GO" id="GO:0005524">
    <property type="term" value="F:ATP binding"/>
    <property type="evidence" value="ECO:0007669"/>
    <property type="project" value="UniProtKB-KW"/>
</dbReference>
<dbReference type="InterPro" id="IPR002300">
    <property type="entry name" value="aa-tRNA-synth_Ia"/>
</dbReference>
<dbReference type="FunFam" id="1.10.730.10:FF:000002">
    <property type="entry name" value="Leucine--tRNA ligase"/>
    <property type="match status" value="1"/>
</dbReference>
<evidence type="ECO:0000256" key="5">
    <source>
        <dbReference type="ARBA" id="ARBA00022741"/>
    </source>
</evidence>
<keyword evidence="4 11" id="KW-0436">Ligase</keyword>
<dbReference type="AlphaFoldDB" id="A0A4Y6I608"/>
<dbReference type="GO" id="GO:0006429">
    <property type="term" value="P:leucyl-tRNA aminoacylation"/>
    <property type="evidence" value="ECO:0007669"/>
    <property type="project" value="InterPro"/>
</dbReference>
<keyword evidence="7 11" id="KW-0648">Protein biosynthesis</keyword>
<accession>A0A4Y6I608</accession>
<evidence type="ECO:0000256" key="3">
    <source>
        <dbReference type="ARBA" id="ARBA00022490"/>
    </source>
</evidence>
<evidence type="ECO:0000256" key="6">
    <source>
        <dbReference type="ARBA" id="ARBA00022840"/>
    </source>
</evidence>
<keyword evidence="6 11" id="KW-0067">ATP-binding</keyword>
<comment type="similarity">
    <text evidence="1 11">Belongs to the class-I aminoacyl-tRNA synthetase family.</text>
</comment>
<dbReference type="PANTHER" id="PTHR43740:SF2">
    <property type="entry name" value="LEUCINE--TRNA LIGASE, MITOCHONDRIAL"/>
    <property type="match status" value="1"/>
</dbReference>
<dbReference type="Pfam" id="PF00133">
    <property type="entry name" value="tRNA-synt_1"/>
    <property type="match status" value="2"/>
</dbReference>
<dbReference type="Gene3D" id="1.10.730.10">
    <property type="entry name" value="Isoleucyl-tRNA Synthetase, Domain 1"/>
    <property type="match status" value="1"/>
</dbReference>
<dbReference type="Gene3D" id="3.40.50.620">
    <property type="entry name" value="HUPs"/>
    <property type="match status" value="2"/>
</dbReference>
<sequence length="776" mass="91081">MDKFNFKEIDQKWQSKWMESKYFEPKNDYNLPKKYILSMFPYPSGKLHMGHVRNYSIGDAIARYYRRKGFNVFHPFGWDAFGLPAENAAIKNQVHPREWTYQNIASMDKEIQKLGISFAWDYECITSDETYTKWEQFLFIKLWEKKLIYKKKSLLNWCEQDNTVLANEQVVDNKCWRCDGEVIQKEMDTYYLKITAYADELLDDLKTLENHWPQQVLSMQKNWINRSEDYKVTYMLYSPFLTNIEKIEAFESNLDFISNASYVAISNKHPLVEELKKQNYFTNDQLNLLEQIDLNFIKKDFSQKTFIDTPFKAINPIDRSSLKVLITDFASFNPNKPVVIVSHLNKTHKAYLEFNKLEFDETLKSQINEKLLIKEVHYNLRDWGISRQRYWGTPVPLVHCQDCGTVPVNLDDLPVLLPNDVQFTGQGNPLDTSKNWLTTKCPKCHKEAKRETDTLDTFFESSWYFLRYSTPTSLRNDVIFDKEKLEYWNSVDEYIGGIEHAILHLLYARFFTKALSDLNLVSFREPFANLLTQGMVLKDGAKMSKSKGNVVEPSQMLKEYGADTARLFILFAAPPQKELEWSDAGVNGCYKFITRLFEKSKLIDSNIDVKNLDLSNLTQQEKTARFKLHSGVKKMFEVFENRENGYSFNTLISWTMETLNEYVEIERKDLITEFFYITLNILEPFIPHFAWELSEKYFNLKNLTDFNYDESALELDEVTYGITVNGKVRAEISVSKTMQKDDVISLALEKVVKWTDGKEIVKTIFVPNKLINLVVK</sequence>
<protein>
    <recommendedName>
        <fullName evidence="2">leucine--tRNA ligase</fullName>
        <ecNumber evidence="2">6.1.1.4</ecNumber>
    </recommendedName>
    <alternativeName>
        <fullName evidence="9">Leucyl-tRNA synthetase</fullName>
    </alternativeName>
</protein>
<evidence type="ECO:0000313" key="15">
    <source>
        <dbReference type="Proteomes" id="UP000315201"/>
    </source>
</evidence>
<evidence type="ECO:0000259" key="13">
    <source>
        <dbReference type="Pfam" id="PF08264"/>
    </source>
</evidence>
<dbReference type="PROSITE" id="PS00178">
    <property type="entry name" value="AA_TRNA_LIGASE_I"/>
    <property type="match status" value="1"/>
</dbReference>
<keyword evidence="8 11" id="KW-0030">Aminoacyl-tRNA synthetase</keyword>
<feature type="domain" description="Aminoacyl-tRNA synthetase class Ia" evidence="12">
    <location>
        <begin position="366"/>
        <end position="582"/>
    </location>
</feature>
<evidence type="ECO:0000313" key="14">
    <source>
        <dbReference type="EMBL" id="QDF65056.1"/>
    </source>
</evidence>
<dbReference type="SUPFAM" id="SSF47323">
    <property type="entry name" value="Anticodon-binding domain of a subclass of class I aminoacyl-tRNA synthetases"/>
    <property type="match status" value="1"/>
</dbReference>
<evidence type="ECO:0000256" key="9">
    <source>
        <dbReference type="ARBA" id="ARBA00030520"/>
    </source>
</evidence>
<dbReference type="GO" id="GO:0004823">
    <property type="term" value="F:leucine-tRNA ligase activity"/>
    <property type="evidence" value="ECO:0007669"/>
    <property type="project" value="UniProtKB-EC"/>
</dbReference>
<evidence type="ECO:0000256" key="4">
    <source>
        <dbReference type="ARBA" id="ARBA00022598"/>
    </source>
</evidence>
<dbReference type="EC" id="6.1.1.4" evidence="2"/>
<dbReference type="PANTHER" id="PTHR43740">
    <property type="entry name" value="LEUCYL-TRNA SYNTHETASE"/>
    <property type="match status" value="1"/>
</dbReference>
<dbReference type="SUPFAM" id="SSF52374">
    <property type="entry name" value="Nucleotidylyl transferase"/>
    <property type="match status" value="1"/>
</dbReference>
<dbReference type="CDD" id="cd00812">
    <property type="entry name" value="LeuRS_core"/>
    <property type="match status" value="1"/>
</dbReference>
<evidence type="ECO:0000259" key="12">
    <source>
        <dbReference type="Pfam" id="PF00133"/>
    </source>
</evidence>
<proteinExistence type="inferred from homology"/>
<name>A0A4Y6I608_9MOLU</name>
<dbReference type="GO" id="GO:0005829">
    <property type="term" value="C:cytosol"/>
    <property type="evidence" value="ECO:0007669"/>
    <property type="project" value="TreeGrafter"/>
</dbReference>
<evidence type="ECO:0000256" key="8">
    <source>
        <dbReference type="ARBA" id="ARBA00023146"/>
    </source>
</evidence>
<organism evidence="14 15">
    <name type="scientific">Mycoplasma nasistruthionis</name>
    <dbReference type="NCBI Taxonomy" id="353852"/>
    <lineage>
        <taxon>Bacteria</taxon>
        <taxon>Bacillati</taxon>
        <taxon>Mycoplasmatota</taxon>
        <taxon>Mollicutes</taxon>
        <taxon>Mycoplasmataceae</taxon>
        <taxon>Mycoplasma</taxon>
    </lineage>
</organism>
<dbReference type="PRINTS" id="PR00985">
    <property type="entry name" value="TRNASYNTHLEU"/>
</dbReference>
<dbReference type="Proteomes" id="UP000315201">
    <property type="component" value="Chromosome"/>
</dbReference>
<dbReference type="Gene3D" id="3.90.740.10">
    <property type="entry name" value="Valyl/Leucyl/Isoleucyl-tRNA synthetase, editing domain"/>
    <property type="match status" value="1"/>
</dbReference>
<dbReference type="InterPro" id="IPR002302">
    <property type="entry name" value="Leu-tRNA-ligase"/>
</dbReference>
<evidence type="ECO:0000256" key="7">
    <source>
        <dbReference type="ARBA" id="ARBA00022917"/>
    </source>
</evidence>
<dbReference type="InterPro" id="IPR013155">
    <property type="entry name" value="M/V/L/I-tRNA-synth_anticd-bd"/>
</dbReference>
<evidence type="ECO:0000256" key="2">
    <source>
        <dbReference type="ARBA" id="ARBA00013164"/>
    </source>
</evidence>
<dbReference type="InterPro" id="IPR014729">
    <property type="entry name" value="Rossmann-like_a/b/a_fold"/>
</dbReference>
<dbReference type="InterPro" id="IPR009008">
    <property type="entry name" value="Val/Leu/Ile-tRNA-synth_edit"/>
</dbReference>
<dbReference type="Pfam" id="PF08264">
    <property type="entry name" value="Anticodon_1"/>
    <property type="match status" value="1"/>
</dbReference>
<evidence type="ECO:0000256" key="1">
    <source>
        <dbReference type="ARBA" id="ARBA00005594"/>
    </source>
</evidence>
<keyword evidence="3" id="KW-0963">Cytoplasm</keyword>
<evidence type="ECO:0000256" key="11">
    <source>
        <dbReference type="RuleBase" id="RU363035"/>
    </source>
</evidence>
<comment type="catalytic activity">
    <reaction evidence="10">
        <text>tRNA(Leu) + L-leucine + ATP = L-leucyl-tRNA(Leu) + AMP + diphosphate</text>
        <dbReference type="Rhea" id="RHEA:11688"/>
        <dbReference type="Rhea" id="RHEA-COMP:9613"/>
        <dbReference type="Rhea" id="RHEA-COMP:9622"/>
        <dbReference type="ChEBI" id="CHEBI:30616"/>
        <dbReference type="ChEBI" id="CHEBI:33019"/>
        <dbReference type="ChEBI" id="CHEBI:57427"/>
        <dbReference type="ChEBI" id="CHEBI:78442"/>
        <dbReference type="ChEBI" id="CHEBI:78494"/>
        <dbReference type="ChEBI" id="CHEBI:456215"/>
        <dbReference type="EC" id="6.1.1.4"/>
    </reaction>
</comment>
<dbReference type="GO" id="GO:0002161">
    <property type="term" value="F:aminoacyl-tRNA deacylase activity"/>
    <property type="evidence" value="ECO:0007669"/>
    <property type="project" value="InterPro"/>
</dbReference>
<feature type="domain" description="Methionyl/Valyl/Leucyl/Isoleucyl-tRNA synthetase anticodon-binding" evidence="13">
    <location>
        <begin position="627"/>
        <end position="740"/>
    </location>
</feature>
<reference evidence="14 15" key="1">
    <citation type="submission" date="2019-06" db="EMBL/GenBank/DDBJ databases">
        <title>Mycoplasma nasistruthionis sp. nov. str Ms03.</title>
        <authorList>
            <person name="Botes A."/>
        </authorList>
    </citation>
    <scope>NUCLEOTIDE SEQUENCE [LARGE SCALE GENOMIC DNA]</scope>
    <source>
        <strain evidence="14 15">Ms03</strain>
    </source>
</reference>
<dbReference type="EMBL" id="CP041147">
    <property type="protein sequence ID" value="QDF65056.1"/>
    <property type="molecule type" value="Genomic_DNA"/>
</dbReference>
<dbReference type="RefSeq" id="WP_208664637.1">
    <property type="nucleotide sequence ID" value="NZ_CP041147.1"/>
</dbReference>
<evidence type="ECO:0000256" key="10">
    <source>
        <dbReference type="ARBA" id="ARBA00047469"/>
    </source>
</evidence>